<dbReference type="EMBL" id="CP033073">
    <property type="protein sequence ID" value="AYN40144.1"/>
    <property type="molecule type" value="Genomic_DNA"/>
</dbReference>
<feature type="region of interest" description="Disordered" evidence="2">
    <location>
        <begin position="189"/>
        <end position="230"/>
    </location>
</feature>
<dbReference type="CDD" id="cd09756">
    <property type="entry name" value="Cas5_I-E"/>
    <property type="match status" value="1"/>
</dbReference>
<dbReference type="NCBIfam" id="TIGR01868">
    <property type="entry name" value="casD_Cas5e"/>
    <property type="match status" value="1"/>
</dbReference>
<gene>
    <name evidence="3" type="primary">cas5e</name>
    <name evidence="3" type="ORF">D9753_15860</name>
</gene>
<keyword evidence="4" id="KW-1185">Reference proteome</keyword>
<dbReference type="AlphaFoldDB" id="A0A3G2JD81"/>
<dbReference type="InterPro" id="IPR010147">
    <property type="entry name" value="CRISPR-assoc_prot_CasD"/>
</dbReference>
<evidence type="ECO:0000256" key="1">
    <source>
        <dbReference type="ARBA" id="ARBA00023118"/>
    </source>
</evidence>
<sequence length="248" mass="27443">MSGGLLLHLSGPLQSWGSDADFEVRTTHRWPTRSGLAGLLACCLGRPRDTDNTDLAELSYTIRVDRPGQREMDFHTVGGGYPRHLTPPTADGKFRKLGEGTILTQRWYLTDAAFTIAVTGPAPTLARCAEALQRPRFAPYLGRRSCVPDTPILILDAVTDPVAELDRVPLHRTPARFGHRDPVTFLYDTAPEPGAPPDTEIRDQPGPRRRFADRPVWERQRQLPDAEDAGRGTDWLTALLAYREAAAA</sequence>
<dbReference type="NCBIfam" id="TIGR02593">
    <property type="entry name" value="CRISPR_cas5"/>
    <property type="match status" value="1"/>
</dbReference>
<evidence type="ECO:0000313" key="3">
    <source>
        <dbReference type="EMBL" id="AYN40144.1"/>
    </source>
</evidence>
<protein>
    <submittedName>
        <fullName evidence="3">Type I-E CRISPR-associated protein Cas5/CasD</fullName>
    </submittedName>
</protein>
<dbReference type="Proteomes" id="UP000268329">
    <property type="component" value="Chromosome"/>
</dbReference>
<dbReference type="OrthoDB" id="3189549at2"/>
<proteinExistence type="predicted"/>
<name>A0A3G2JD81_9ACTN</name>
<dbReference type="KEGG" id="sdd:D9753_15860"/>
<dbReference type="InterPro" id="IPR013422">
    <property type="entry name" value="CRISPR-assoc_prot_Cas5_N"/>
</dbReference>
<dbReference type="GO" id="GO:0003723">
    <property type="term" value="F:RNA binding"/>
    <property type="evidence" value="ECO:0007669"/>
    <property type="project" value="InterPro"/>
</dbReference>
<dbReference type="RefSeq" id="WP_121787602.1">
    <property type="nucleotide sequence ID" value="NZ_CP033073.1"/>
</dbReference>
<reference evidence="3 4" key="1">
    <citation type="submission" date="2018-10" db="EMBL/GenBank/DDBJ databases">
        <title>The genome of Streptomyces dangxiongensis Z022.</title>
        <authorList>
            <person name="Zhang B."/>
        </authorList>
    </citation>
    <scope>NUCLEOTIDE SEQUENCE [LARGE SCALE GENOMIC DNA]</scope>
    <source>
        <strain evidence="3 4">Z022</strain>
    </source>
</reference>
<dbReference type="GO" id="GO:0051607">
    <property type="term" value="P:defense response to virus"/>
    <property type="evidence" value="ECO:0007669"/>
    <property type="project" value="UniProtKB-KW"/>
</dbReference>
<dbReference type="InterPro" id="IPR021124">
    <property type="entry name" value="CRISPR-assoc_prot_Cas5"/>
</dbReference>
<dbReference type="Pfam" id="PF09704">
    <property type="entry name" value="Cas_Cas5d"/>
    <property type="match status" value="1"/>
</dbReference>
<evidence type="ECO:0000256" key="2">
    <source>
        <dbReference type="SAM" id="MobiDB-lite"/>
    </source>
</evidence>
<feature type="compositionally biased region" description="Basic and acidic residues" evidence="2">
    <location>
        <begin position="199"/>
        <end position="230"/>
    </location>
</feature>
<dbReference type="Gene3D" id="3.30.70.2660">
    <property type="match status" value="1"/>
</dbReference>
<accession>A0A3G2JD81</accession>
<organism evidence="3 4">
    <name type="scientific">Streptomyces dangxiongensis</name>
    <dbReference type="NCBI Taxonomy" id="1442032"/>
    <lineage>
        <taxon>Bacteria</taxon>
        <taxon>Bacillati</taxon>
        <taxon>Actinomycetota</taxon>
        <taxon>Actinomycetes</taxon>
        <taxon>Kitasatosporales</taxon>
        <taxon>Streptomycetaceae</taxon>
        <taxon>Streptomyces</taxon>
    </lineage>
</organism>
<dbReference type="GO" id="GO:0043571">
    <property type="term" value="P:maintenance of CRISPR repeat elements"/>
    <property type="evidence" value="ECO:0007669"/>
    <property type="project" value="InterPro"/>
</dbReference>
<evidence type="ECO:0000313" key="4">
    <source>
        <dbReference type="Proteomes" id="UP000268329"/>
    </source>
</evidence>
<keyword evidence="1" id="KW-0051">Antiviral defense</keyword>